<keyword evidence="4" id="KW-0249">Electron transport</keyword>
<feature type="region of interest" description="Disordered" evidence="7">
    <location>
        <begin position="172"/>
        <end position="256"/>
    </location>
</feature>
<dbReference type="GO" id="GO:0020037">
    <property type="term" value="F:heme binding"/>
    <property type="evidence" value="ECO:0007669"/>
    <property type="project" value="InterPro"/>
</dbReference>
<evidence type="ECO:0000256" key="3">
    <source>
        <dbReference type="ARBA" id="ARBA00022723"/>
    </source>
</evidence>
<dbReference type="RefSeq" id="WP_145155443.1">
    <property type="nucleotide sequence ID" value="NZ_VNIM01000131.1"/>
</dbReference>
<evidence type="ECO:0000256" key="1">
    <source>
        <dbReference type="ARBA" id="ARBA00022448"/>
    </source>
</evidence>
<dbReference type="AlphaFoldDB" id="A0A558QT36"/>
<evidence type="ECO:0000256" key="5">
    <source>
        <dbReference type="ARBA" id="ARBA00023004"/>
    </source>
</evidence>
<feature type="compositionally biased region" description="Polar residues" evidence="7">
    <location>
        <begin position="247"/>
        <end position="256"/>
    </location>
</feature>
<organism evidence="9 10">
    <name type="scientific">Alterirhizorhabdus solaris</name>
    <dbReference type="NCBI Taxonomy" id="2529389"/>
    <lineage>
        <taxon>Bacteria</taxon>
        <taxon>Pseudomonadati</taxon>
        <taxon>Pseudomonadota</taxon>
        <taxon>Alphaproteobacteria</taxon>
        <taxon>Sphingomonadales</taxon>
        <taxon>Rhizorhabdaceae</taxon>
        <taxon>Alterirhizorhabdus</taxon>
    </lineage>
</organism>
<evidence type="ECO:0000256" key="6">
    <source>
        <dbReference type="PROSITE-ProRule" id="PRU00433"/>
    </source>
</evidence>
<dbReference type="PRINTS" id="PR00604">
    <property type="entry name" value="CYTCHRMECIAB"/>
</dbReference>
<keyword evidence="3 6" id="KW-0479">Metal-binding</keyword>
<dbReference type="SUPFAM" id="SSF46626">
    <property type="entry name" value="Cytochrome c"/>
    <property type="match status" value="1"/>
</dbReference>
<evidence type="ECO:0000256" key="4">
    <source>
        <dbReference type="ARBA" id="ARBA00022982"/>
    </source>
</evidence>
<evidence type="ECO:0000256" key="2">
    <source>
        <dbReference type="ARBA" id="ARBA00022617"/>
    </source>
</evidence>
<feature type="domain" description="Cytochrome c" evidence="8">
    <location>
        <begin position="67"/>
        <end position="168"/>
    </location>
</feature>
<gene>
    <name evidence="9" type="ORF">FOY91_19440</name>
</gene>
<proteinExistence type="predicted"/>
<sequence>MDDRTNTIAGWALAGGIAALGLSIVSGEYFHAERPEKMGYVVEGVEEEAGGDAAAPAQPIEFYLASADPAKGADVFKKCAACHNADKGGANALGPNLWGVLGESIGKGANGFPFSDALSSKGGTWAWGNLNEWLTSPKKFAPGTKMTFAGLSKPEDRANVIAYLNQQSDSPLPMPAAPAAGAAPAAAGTPAADGAPAEGGPANATGAPTANTGSTEAAKGKDVPVQTEAQAAASPKGNIAGDAAPATSGTAKQEKH</sequence>
<protein>
    <submittedName>
        <fullName evidence="9">Cytochrome c family protein</fullName>
    </submittedName>
</protein>
<dbReference type="PROSITE" id="PS51007">
    <property type="entry name" value="CYTC"/>
    <property type="match status" value="1"/>
</dbReference>
<evidence type="ECO:0000313" key="10">
    <source>
        <dbReference type="Proteomes" id="UP000318681"/>
    </source>
</evidence>
<dbReference type="OrthoDB" id="9805828at2"/>
<dbReference type="PANTHER" id="PTHR11961">
    <property type="entry name" value="CYTOCHROME C"/>
    <property type="match status" value="1"/>
</dbReference>
<accession>A0A558QT36</accession>
<dbReference type="GO" id="GO:0046872">
    <property type="term" value="F:metal ion binding"/>
    <property type="evidence" value="ECO:0007669"/>
    <property type="project" value="UniProtKB-KW"/>
</dbReference>
<dbReference type="InterPro" id="IPR009056">
    <property type="entry name" value="Cyt_c-like_dom"/>
</dbReference>
<dbReference type="GO" id="GO:0009055">
    <property type="term" value="F:electron transfer activity"/>
    <property type="evidence" value="ECO:0007669"/>
    <property type="project" value="InterPro"/>
</dbReference>
<keyword evidence="5 6" id="KW-0408">Iron</keyword>
<dbReference type="InterPro" id="IPR036909">
    <property type="entry name" value="Cyt_c-like_dom_sf"/>
</dbReference>
<evidence type="ECO:0000259" key="8">
    <source>
        <dbReference type="PROSITE" id="PS51007"/>
    </source>
</evidence>
<dbReference type="Proteomes" id="UP000318681">
    <property type="component" value="Unassembled WGS sequence"/>
</dbReference>
<dbReference type="Gene3D" id="1.10.760.10">
    <property type="entry name" value="Cytochrome c-like domain"/>
    <property type="match status" value="1"/>
</dbReference>
<feature type="compositionally biased region" description="Low complexity" evidence="7">
    <location>
        <begin position="177"/>
        <end position="213"/>
    </location>
</feature>
<reference evidence="9 10" key="1">
    <citation type="submission" date="2019-07" db="EMBL/GenBank/DDBJ databases">
        <title>Sphingomonas solaris sp. nov., isolated from a solar panel from Boston, Massachusetts.</title>
        <authorList>
            <person name="Tanner K."/>
            <person name="Pascual J."/>
            <person name="Mancuso C."/>
            <person name="Pereto J."/>
            <person name="Khalil A."/>
            <person name="Vilanova C."/>
        </authorList>
    </citation>
    <scope>NUCLEOTIDE SEQUENCE [LARGE SCALE GENOMIC DNA]</scope>
    <source>
        <strain evidence="9 10">R4DWN</strain>
    </source>
</reference>
<keyword evidence="10" id="KW-1185">Reference proteome</keyword>
<keyword evidence="1" id="KW-0813">Transport</keyword>
<dbReference type="InterPro" id="IPR002327">
    <property type="entry name" value="Cyt_c_1A/1B"/>
</dbReference>
<evidence type="ECO:0000256" key="7">
    <source>
        <dbReference type="SAM" id="MobiDB-lite"/>
    </source>
</evidence>
<name>A0A558QT36_9SPHN</name>
<keyword evidence="2 6" id="KW-0349">Heme</keyword>
<dbReference type="Pfam" id="PF00034">
    <property type="entry name" value="Cytochrom_C"/>
    <property type="match status" value="1"/>
</dbReference>
<comment type="caution">
    <text evidence="9">The sequence shown here is derived from an EMBL/GenBank/DDBJ whole genome shotgun (WGS) entry which is preliminary data.</text>
</comment>
<dbReference type="EMBL" id="VNIM01000131">
    <property type="protein sequence ID" value="TVV70310.1"/>
    <property type="molecule type" value="Genomic_DNA"/>
</dbReference>
<evidence type="ECO:0000313" key="9">
    <source>
        <dbReference type="EMBL" id="TVV70310.1"/>
    </source>
</evidence>